<proteinExistence type="predicted"/>
<organism evidence="1 2">
    <name type="scientific">Cichorium intybus</name>
    <name type="common">Chicory</name>
    <dbReference type="NCBI Taxonomy" id="13427"/>
    <lineage>
        <taxon>Eukaryota</taxon>
        <taxon>Viridiplantae</taxon>
        <taxon>Streptophyta</taxon>
        <taxon>Embryophyta</taxon>
        <taxon>Tracheophyta</taxon>
        <taxon>Spermatophyta</taxon>
        <taxon>Magnoliopsida</taxon>
        <taxon>eudicotyledons</taxon>
        <taxon>Gunneridae</taxon>
        <taxon>Pentapetalae</taxon>
        <taxon>asterids</taxon>
        <taxon>campanulids</taxon>
        <taxon>Asterales</taxon>
        <taxon>Asteraceae</taxon>
        <taxon>Cichorioideae</taxon>
        <taxon>Cichorieae</taxon>
        <taxon>Cichoriinae</taxon>
        <taxon>Cichorium</taxon>
    </lineage>
</organism>
<dbReference type="Proteomes" id="UP001055811">
    <property type="component" value="Linkage Group LG04"/>
</dbReference>
<reference evidence="1 2" key="2">
    <citation type="journal article" date="2022" name="Mol. Ecol. Resour.">
        <title>The genomes of chicory, endive, great burdock and yacon provide insights into Asteraceae paleo-polyploidization history and plant inulin production.</title>
        <authorList>
            <person name="Fan W."/>
            <person name="Wang S."/>
            <person name="Wang H."/>
            <person name="Wang A."/>
            <person name="Jiang F."/>
            <person name="Liu H."/>
            <person name="Zhao H."/>
            <person name="Xu D."/>
            <person name="Zhang Y."/>
        </authorList>
    </citation>
    <scope>NUCLEOTIDE SEQUENCE [LARGE SCALE GENOMIC DNA]</scope>
    <source>
        <strain evidence="2">cv. Punajuju</strain>
        <tissue evidence="1">Leaves</tissue>
    </source>
</reference>
<dbReference type="EMBL" id="CM042012">
    <property type="protein sequence ID" value="KAI3754121.1"/>
    <property type="molecule type" value="Genomic_DNA"/>
</dbReference>
<gene>
    <name evidence="1" type="ORF">L2E82_26295</name>
</gene>
<evidence type="ECO:0000313" key="1">
    <source>
        <dbReference type="EMBL" id="KAI3754121.1"/>
    </source>
</evidence>
<sequence length="112" mass="12282">MVVCSYSTATGGQYGVENVIEKLGYETNLLITPERAVGMRMSQSSTRIELASMAFAPPNPFTPLCSFTCFIRLGMSIPFLSLIAPLISLHLYRSLLIYSKATTGLILQEAKE</sequence>
<comment type="caution">
    <text evidence="1">The sequence shown here is derived from an EMBL/GenBank/DDBJ whole genome shotgun (WGS) entry which is preliminary data.</text>
</comment>
<protein>
    <submittedName>
        <fullName evidence="1">Uncharacterized protein</fullName>
    </submittedName>
</protein>
<accession>A0ACB9E6Q1</accession>
<evidence type="ECO:0000313" key="2">
    <source>
        <dbReference type="Proteomes" id="UP001055811"/>
    </source>
</evidence>
<reference evidence="2" key="1">
    <citation type="journal article" date="2022" name="Mol. Ecol. Resour.">
        <title>The genomes of chicory, endive, great burdock and yacon provide insights into Asteraceae palaeo-polyploidization history and plant inulin production.</title>
        <authorList>
            <person name="Fan W."/>
            <person name="Wang S."/>
            <person name="Wang H."/>
            <person name="Wang A."/>
            <person name="Jiang F."/>
            <person name="Liu H."/>
            <person name="Zhao H."/>
            <person name="Xu D."/>
            <person name="Zhang Y."/>
        </authorList>
    </citation>
    <scope>NUCLEOTIDE SEQUENCE [LARGE SCALE GENOMIC DNA]</scope>
    <source>
        <strain evidence="2">cv. Punajuju</strain>
    </source>
</reference>
<name>A0ACB9E6Q1_CICIN</name>
<keyword evidence="2" id="KW-1185">Reference proteome</keyword>